<protein>
    <submittedName>
        <fullName evidence="1">Uncharacterized protein</fullName>
    </submittedName>
</protein>
<proteinExistence type="predicted"/>
<reference evidence="1" key="1">
    <citation type="journal article" date="2020" name="Stud. Mycol.">
        <title>101 Dothideomycetes genomes: a test case for predicting lifestyles and emergence of pathogens.</title>
        <authorList>
            <person name="Haridas S."/>
            <person name="Albert R."/>
            <person name="Binder M."/>
            <person name="Bloem J."/>
            <person name="Labutti K."/>
            <person name="Salamov A."/>
            <person name="Andreopoulos B."/>
            <person name="Baker S."/>
            <person name="Barry K."/>
            <person name="Bills G."/>
            <person name="Bluhm B."/>
            <person name="Cannon C."/>
            <person name="Castanera R."/>
            <person name="Culley D."/>
            <person name="Daum C."/>
            <person name="Ezra D."/>
            <person name="Gonzalez J."/>
            <person name="Henrissat B."/>
            <person name="Kuo A."/>
            <person name="Liang C."/>
            <person name="Lipzen A."/>
            <person name="Lutzoni F."/>
            <person name="Magnuson J."/>
            <person name="Mondo S."/>
            <person name="Nolan M."/>
            <person name="Ohm R."/>
            <person name="Pangilinan J."/>
            <person name="Park H.-J."/>
            <person name="Ramirez L."/>
            <person name="Alfaro M."/>
            <person name="Sun H."/>
            <person name="Tritt A."/>
            <person name="Yoshinaga Y."/>
            <person name="Zwiers L.-H."/>
            <person name="Turgeon B."/>
            <person name="Goodwin S."/>
            <person name="Spatafora J."/>
            <person name="Crous P."/>
            <person name="Grigoriev I."/>
        </authorList>
    </citation>
    <scope>NUCLEOTIDE SEQUENCE</scope>
    <source>
        <strain evidence="1">CBS 675.92</strain>
    </source>
</reference>
<organism evidence="1 2">
    <name type="scientific">Byssothecium circinans</name>
    <dbReference type="NCBI Taxonomy" id="147558"/>
    <lineage>
        <taxon>Eukaryota</taxon>
        <taxon>Fungi</taxon>
        <taxon>Dikarya</taxon>
        <taxon>Ascomycota</taxon>
        <taxon>Pezizomycotina</taxon>
        <taxon>Dothideomycetes</taxon>
        <taxon>Pleosporomycetidae</taxon>
        <taxon>Pleosporales</taxon>
        <taxon>Massarineae</taxon>
        <taxon>Massarinaceae</taxon>
        <taxon>Byssothecium</taxon>
    </lineage>
</organism>
<dbReference type="Proteomes" id="UP000800035">
    <property type="component" value="Unassembled WGS sequence"/>
</dbReference>
<dbReference type="OrthoDB" id="5337308at2759"/>
<dbReference type="AlphaFoldDB" id="A0A6A5UGF3"/>
<accession>A0A6A5UGF3</accession>
<gene>
    <name evidence="1" type="ORF">CC80DRAFT_588066</name>
</gene>
<evidence type="ECO:0000313" key="2">
    <source>
        <dbReference type="Proteomes" id="UP000800035"/>
    </source>
</evidence>
<name>A0A6A5UGF3_9PLEO</name>
<evidence type="ECO:0000313" key="1">
    <source>
        <dbReference type="EMBL" id="KAF1963714.1"/>
    </source>
</evidence>
<sequence length="191" mass="21497">MDITWGSADALEALGVSDKSDKDGGKVGVEQLPVAGAHFSRGLNPKEGVIIVMEKRVPRFAAQSQSMPIDKLPRLQRPSDVEWGMWKFYRDAFSIKKYNNLQYYLVASITEKVTKAIIKRSLNNTDPAEISQWPGMKFSVETIEGLALLRSPPGFPLGYLLMEHKHELGTYFNSKFHPEADFAAWFCLCAR</sequence>
<keyword evidence="2" id="KW-1185">Reference proteome</keyword>
<dbReference type="EMBL" id="ML976977">
    <property type="protein sequence ID" value="KAF1963714.1"/>
    <property type="molecule type" value="Genomic_DNA"/>
</dbReference>